<evidence type="ECO:0000313" key="3">
    <source>
        <dbReference type="Proteomes" id="UP000799539"/>
    </source>
</evidence>
<gene>
    <name evidence="2" type="ORF">CERZMDRAFT_39845</name>
</gene>
<dbReference type="CDD" id="cd02219">
    <property type="entry name" value="cupin_YjlB-like"/>
    <property type="match status" value="1"/>
</dbReference>
<dbReference type="OrthoDB" id="2589563at2759"/>
<dbReference type="PANTHER" id="PTHR36448:SF3">
    <property type="entry name" value="CUPIN TYPE-2 DOMAIN-CONTAINING PROTEIN"/>
    <property type="match status" value="1"/>
</dbReference>
<dbReference type="PANTHER" id="PTHR36448">
    <property type="entry name" value="BLR7373 PROTEIN"/>
    <property type="match status" value="1"/>
</dbReference>
<dbReference type="InterPro" id="IPR014500">
    <property type="entry name" value="UCP019307_cupin"/>
</dbReference>
<dbReference type="Proteomes" id="UP000799539">
    <property type="component" value="Unassembled WGS sequence"/>
</dbReference>
<proteinExistence type="predicted"/>
<reference evidence="2" key="1">
    <citation type="journal article" date="2020" name="Stud. Mycol.">
        <title>101 Dothideomycetes genomes: a test case for predicting lifestyles and emergence of pathogens.</title>
        <authorList>
            <person name="Haridas S."/>
            <person name="Albert R."/>
            <person name="Binder M."/>
            <person name="Bloem J."/>
            <person name="Labutti K."/>
            <person name="Salamov A."/>
            <person name="Andreopoulos B."/>
            <person name="Baker S."/>
            <person name="Barry K."/>
            <person name="Bills G."/>
            <person name="Bluhm B."/>
            <person name="Cannon C."/>
            <person name="Castanera R."/>
            <person name="Culley D."/>
            <person name="Daum C."/>
            <person name="Ezra D."/>
            <person name="Gonzalez J."/>
            <person name="Henrissat B."/>
            <person name="Kuo A."/>
            <person name="Liang C."/>
            <person name="Lipzen A."/>
            <person name="Lutzoni F."/>
            <person name="Magnuson J."/>
            <person name="Mondo S."/>
            <person name="Nolan M."/>
            <person name="Ohm R."/>
            <person name="Pangilinan J."/>
            <person name="Park H.-J."/>
            <person name="Ramirez L."/>
            <person name="Alfaro M."/>
            <person name="Sun H."/>
            <person name="Tritt A."/>
            <person name="Yoshinaga Y."/>
            <person name="Zwiers L.-H."/>
            <person name="Turgeon B."/>
            <person name="Goodwin S."/>
            <person name="Spatafora J."/>
            <person name="Crous P."/>
            <person name="Grigoriev I."/>
        </authorList>
    </citation>
    <scope>NUCLEOTIDE SEQUENCE</scope>
    <source>
        <strain evidence="2">SCOH1-5</strain>
    </source>
</reference>
<accession>A0A6A6FIQ8</accession>
<dbReference type="Pfam" id="PF00190">
    <property type="entry name" value="Cupin_1"/>
    <property type="match status" value="1"/>
</dbReference>
<keyword evidence="3" id="KW-1185">Reference proteome</keyword>
<dbReference type="InterPro" id="IPR006045">
    <property type="entry name" value="Cupin_1"/>
</dbReference>
<evidence type="ECO:0000313" key="2">
    <source>
        <dbReference type="EMBL" id="KAF2213251.1"/>
    </source>
</evidence>
<dbReference type="InterPro" id="IPR047121">
    <property type="entry name" value="YjiB-like"/>
</dbReference>
<dbReference type="InterPro" id="IPR014710">
    <property type="entry name" value="RmlC-like_jellyroll"/>
</dbReference>
<feature type="domain" description="Cupin type-1" evidence="1">
    <location>
        <begin position="75"/>
        <end position="122"/>
    </location>
</feature>
<name>A0A6A6FIQ8_9PEZI</name>
<organism evidence="2 3">
    <name type="scientific">Cercospora zeae-maydis SCOH1-5</name>
    <dbReference type="NCBI Taxonomy" id="717836"/>
    <lineage>
        <taxon>Eukaryota</taxon>
        <taxon>Fungi</taxon>
        <taxon>Dikarya</taxon>
        <taxon>Ascomycota</taxon>
        <taxon>Pezizomycotina</taxon>
        <taxon>Dothideomycetes</taxon>
        <taxon>Dothideomycetidae</taxon>
        <taxon>Mycosphaerellales</taxon>
        <taxon>Mycosphaerellaceae</taxon>
        <taxon>Cercospora</taxon>
    </lineage>
</organism>
<dbReference type="EMBL" id="ML992671">
    <property type="protein sequence ID" value="KAF2213251.1"/>
    <property type="molecule type" value="Genomic_DNA"/>
</dbReference>
<evidence type="ECO:0000259" key="1">
    <source>
        <dbReference type="Pfam" id="PF00190"/>
    </source>
</evidence>
<protein>
    <recommendedName>
        <fullName evidence="1">Cupin type-1 domain-containing protein</fullName>
    </recommendedName>
</protein>
<dbReference type="Gene3D" id="2.60.120.10">
    <property type="entry name" value="Jelly Rolls"/>
    <property type="match status" value="1"/>
</dbReference>
<dbReference type="PIRSF" id="PIRSF019307">
    <property type="entry name" value="UCP019307"/>
    <property type="match status" value="1"/>
</dbReference>
<dbReference type="SUPFAM" id="SSF51182">
    <property type="entry name" value="RmlC-like cupins"/>
    <property type="match status" value="1"/>
</dbReference>
<sequence>MVTTNLTPLSHLRVLQHYIPSYGRTPNTSIQNKPLLIYKSCFPCPACSATDIESHLTSLGVVTPQWRYTMYSTSHFHSTTHEVLCISHGKAKLCFGHEENSARVEEVVEKGDVVVVPAGVAHRLLEDLEGGFEMVGSYPKGCQWDMCYGREGEERKVAGIEDLDWFVKDPVYGDRGPVLDVLSCYSCC</sequence>
<dbReference type="AlphaFoldDB" id="A0A6A6FIQ8"/>
<dbReference type="InterPro" id="IPR011051">
    <property type="entry name" value="RmlC_Cupin_sf"/>
</dbReference>